<proteinExistence type="predicted"/>
<evidence type="ECO:0000313" key="1">
    <source>
        <dbReference type="EMBL" id="GEN75630.1"/>
    </source>
</evidence>
<sequence length="168" mass="20210">MDWEPDPYYCNVFSLDMGGFRFKYKIKEQIYGNYPTDTIEFKAYDHYGAPKFRLYDTVLLFVGEWCGKLYHEKYQFFDFYKTRDGRWASPGDPYKFHGYQKEKLVKAQAIEFEPSLRIDISNSHSYSYKRPQKYEEPYYRILGDKAVPLMGTYIEDLIKVKMGGFFKR</sequence>
<accession>A0A511YKB1</accession>
<reference evidence="1 2" key="1">
    <citation type="submission" date="2019-07" db="EMBL/GenBank/DDBJ databases">
        <title>Whole genome shotgun sequence of Chryseobacterium hagamense NBRC 105253.</title>
        <authorList>
            <person name="Hosoyama A."/>
            <person name="Uohara A."/>
            <person name="Ohji S."/>
            <person name="Ichikawa N."/>
        </authorList>
    </citation>
    <scope>NUCLEOTIDE SEQUENCE [LARGE SCALE GENOMIC DNA]</scope>
    <source>
        <strain evidence="1 2">NBRC 105253</strain>
    </source>
</reference>
<keyword evidence="2" id="KW-1185">Reference proteome</keyword>
<name>A0A511YKB1_9FLAO</name>
<dbReference type="Proteomes" id="UP000321863">
    <property type="component" value="Unassembled WGS sequence"/>
</dbReference>
<dbReference type="AlphaFoldDB" id="A0A511YKB1"/>
<gene>
    <name evidence="1" type="ORF">CHA01nite_13700</name>
</gene>
<dbReference type="OrthoDB" id="6023725at2"/>
<evidence type="ECO:0000313" key="2">
    <source>
        <dbReference type="Proteomes" id="UP000321863"/>
    </source>
</evidence>
<protein>
    <submittedName>
        <fullName evidence="1">Uncharacterized protein</fullName>
    </submittedName>
</protein>
<dbReference type="EMBL" id="BJYJ01000004">
    <property type="protein sequence ID" value="GEN75630.1"/>
    <property type="molecule type" value="Genomic_DNA"/>
</dbReference>
<comment type="caution">
    <text evidence="1">The sequence shown here is derived from an EMBL/GenBank/DDBJ whole genome shotgun (WGS) entry which is preliminary data.</text>
</comment>
<dbReference type="RefSeq" id="WP_146940572.1">
    <property type="nucleotide sequence ID" value="NZ_BJYJ01000004.1"/>
</dbReference>
<organism evidence="1 2">
    <name type="scientific">Chryseobacterium hagamense</name>
    <dbReference type="NCBI Taxonomy" id="395935"/>
    <lineage>
        <taxon>Bacteria</taxon>
        <taxon>Pseudomonadati</taxon>
        <taxon>Bacteroidota</taxon>
        <taxon>Flavobacteriia</taxon>
        <taxon>Flavobacteriales</taxon>
        <taxon>Weeksellaceae</taxon>
        <taxon>Chryseobacterium group</taxon>
        <taxon>Chryseobacterium</taxon>
    </lineage>
</organism>